<dbReference type="AlphaFoldDB" id="A0AAQ2WXG1"/>
<sequence>MKKKLTQRLLFLFQIIMLLHCSSIASLPQEPEPPTEHTLKNLSIYESELASYILYLETFLIRTNRKFGDSNFPKFTLFDTNILQTNQTLDAIKANIKHFKHYINITKPIAIFVYNKYSKFKK</sequence>
<evidence type="ECO:0000256" key="1">
    <source>
        <dbReference type="SAM" id="SignalP"/>
    </source>
</evidence>
<organism evidence="2 3">
    <name type="scientific">Borrelia miyamotoi</name>
    <dbReference type="NCBI Taxonomy" id="47466"/>
    <lineage>
        <taxon>Bacteria</taxon>
        <taxon>Pseudomonadati</taxon>
        <taxon>Spirochaetota</taxon>
        <taxon>Spirochaetia</taxon>
        <taxon>Spirochaetales</taxon>
        <taxon>Borreliaceae</taxon>
        <taxon>Borrelia</taxon>
    </lineage>
</organism>
<proteinExistence type="predicted"/>
<name>A0AAQ2WXG1_9SPIR</name>
<reference evidence="2" key="1">
    <citation type="submission" date="2022-12" db="EMBL/GenBank/DDBJ databases">
        <title>B. miyamotoi WGS.</title>
        <authorList>
            <person name="Kuleshov K.V."/>
            <person name="Hoornstra D."/>
            <person name="Hovius J.W."/>
            <person name="Platonov A.E."/>
            <person name="Telford S.R. III."/>
        </authorList>
    </citation>
    <scope>NUCLEOTIDE SEQUENCE</scope>
    <source>
        <strain evidence="2">410</strain>
        <plasmid evidence="2">p410-lp72</plasmid>
    </source>
</reference>
<protein>
    <recommendedName>
        <fullName evidence="4">Outer surface protein</fullName>
    </recommendedName>
</protein>
<keyword evidence="2" id="KW-0614">Plasmid</keyword>
<evidence type="ECO:0000313" key="2">
    <source>
        <dbReference type="EMBL" id="WAZ91499.1"/>
    </source>
</evidence>
<evidence type="ECO:0000313" key="3">
    <source>
        <dbReference type="Proteomes" id="UP001164544"/>
    </source>
</evidence>
<dbReference type="Pfam" id="PF02999">
    <property type="entry name" value="Borrelia_orfD"/>
    <property type="match status" value="1"/>
</dbReference>
<dbReference type="EMBL" id="CP114639">
    <property type="protein sequence ID" value="WAZ91499.1"/>
    <property type="molecule type" value="Genomic_DNA"/>
</dbReference>
<keyword evidence="1" id="KW-0732">Signal</keyword>
<gene>
    <name evidence="2" type="ORF">O5398_05035</name>
</gene>
<dbReference type="InterPro" id="IPR004248">
    <property type="entry name" value="Borrelia_plasmid_OrfD"/>
</dbReference>
<feature type="signal peptide" evidence="1">
    <location>
        <begin position="1"/>
        <end position="25"/>
    </location>
</feature>
<evidence type="ECO:0008006" key="4">
    <source>
        <dbReference type="Google" id="ProtNLM"/>
    </source>
</evidence>
<dbReference type="Proteomes" id="UP001164544">
    <property type="component" value="Plasmid p410-lp72"/>
</dbReference>
<accession>A0AAQ2WXG1</accession>
<feature type="chain" id="PRO_5042839411" description="Outer surface protein" evidence="1">
    <location>
        <begin position="26"/>
        <end position="122"/>
    </location>
</feature>
<geneLocation type="plasmid" evidence="2 3">
    <name>p410-lp72</name>
</geneLocation>
<dbReference type="RefSeq" id="WP_070401638.1">
    <property type="nucleotide sequence ID" value="NZ_CP017140.1"/>
</dbReference>